<comment type="caution">
    <text evidence="3">The sequence shown here is derived from an EMBL/GenBank/DDBJ whole genome shotgun (WGS) entry which is preliminary data.</text>
</comment>
<dbReference type="SUPFAM" id="SSF55874">
    <property type="entry name" value="ATPase domain of HSP90 chaperone/DNA topoisomerase II/histidine kinase"/>
    <property type="match status" value="1"/>
</dbReference>
<reference evidence="3" key="1">
    <citation type="submission" date="2021-01" db="EMBL/GenBank/DDBJ databases">
        <title>Whole genome shotgun sequence of Verrucosispora sediminis NBRC 107745.</title>
        <authorList>
            <person name="Komaki H."/>
            <person name="Tamura T."/>
        </authorList>
    </citation>
    <scope>NUCLEOTIDE SEQUENCE</scope>
    <source>
        <strain evidence="3">NBRC 107745</strain>
    </source>
</reference>
<dbReference type="InterPro" id="IPR050267">
    <property type="entry name" value="Anti-sigma-factor_SerPK"/>
</dbReference>
<keyword evidence="1" id="KW-0723">Serine/threonine-protein kinase</keyword>
<protein>
    <submittedName>
        <fullName evidence="3">Sulfate transporter</fullName>
    </submittedName>
</protein>
<evidence type="ECO:0000256" key="1">
    <source>
        <dbReference type="ARBA" id="ARBA00022527"/>
    </source>
</evidence>
<evidence type="ECO:0000313" key="4">
    <source>
        <dbReference type="Proteomes" id="UP000607311"/>
    </source>
</evidence>
<dbReference type="GO" id="GO:0004674">
    <property type="term" value="F:protein serine/threonine kinase activity"/>
    <property type="evidence" value="ECO:0007669"/>
    <property type="project" value="UniProtKB-KW"/>
</dbReference>
<proteinExistence type="predicted"/>
<organism evidence="3 4">
    <name type="scientific">Micromonospora sediminimaris</name>
    <dbReference type="NCBI Taxonomy" id="547162"/>
    <lineage>
        <taxon>Bacteria</taxon>
        <taxon>Bacillati</taxon>
        <taxon>Actinomycetota</taxon>
        <taxon>Actinomycetes</taxon>
        <taxon>Micromonosporales</taxon>
        <taxon>Micromonosporaceae</taxon>
        <taxon>Micromonospora</taxon>
    </lineage>
</organism>
<dbReference type="InterPro" id="IPR036513">
    <property type="entry name" value="STAS_dom_sf"/>
</dbReference>
<keyword evidence="4" id="KW-1185">Reference proteome</keyword>
<feature type="domain" description="STAS" evidence="2">
    <location>
        <begin position="43"/>
        <end position="143"/>
    </location>
</feature>
<dbReference type="EMBL" id="BOPD01000004">
    <property type="protein sequence ID" value="GIJ31326.1"/>
    <property type="molecule type" value="Genomic_DNA"/>
</dbReference>
<keyword evidence="1" id="KW-0418">Kinase</keyword>
<dbReference type="CDD" id="cd16936">
    <property type="entry name" value="HATPase_RsbW-like"/>
    <property type="match status" value="1"/>
</dbReference>
<dbReference type="Proteomes" id="UP000607311">
    <property type="component" value="Unassembled WGS sequence"/>
</dbReference>
<dbReference type="Pfam" id="PF13581">
    <property type="entry name" value="HATPase_c_2"/>
    <property type="match status" value="1"/>
</dbReference>
<gene>
    <name evidence="3" type="ORF">Vse01_04740</name>
</gene>
<dbReference type="PANTHER" id="PTHR35526:SF3">
    <property type="entry name" value="ANTI-SIGMA-F FACTOR RSBW"/>
    <property type="match status" value="1"/>
</dbReference>
<dbReference type="Gene3D" id="3.30.750.24">
    <property type="entry name" value="STAS domain"/>
    <property type="match status" value="1"/>
</dbReference>
<dbReference type="InterPro" id="IPR036890">
    <property type="entry name" value="HATPase_C_sf"/>
</dbReference>
<dbReference type="PROSITE" id="PS50801">
    <property type="entry name" value="STAS"/>
    <property type="match status" value="1"/>
</dbReference>
<evidence type="ECO:0000313" key="3">
    <source>
        <dbReference type="EMBL" id="GIJ31326.1"/>
    </source>
</evidence>
<sequence>MSDPTVAFHPVEGRVPARLCDTAETRVEMASRITCQVHDGAQVTVVRLAGTLDMISMREVYAHLEECLARQPDALVVDLAELAVRDQLAVSVFAAVARRAADWPMVPLVLCAPHPEAAALLTASTACRVVPMRDSCDEASRFAGASAVSRLRLRLDPVAAACRRARELVTDACARWNLPEAAGPASVVLSELVGNVVRHAGTPMQVTVTLRRPWLHLAVIDGSSAAARPGAAGQHDEGGRGLLLVRELADRWGSAPAGDGKAVWATLPAN</sequence>
<evidence type="ECO:0000259" key="2">
    <source>
        <dbReference type="PROSITE" id="PS50801"/>
    </source>
</evidence>
<dbReference type="Pfam" id="PF01740">
    <property type="entry name" value="STAS"/>
    <property type="match status" value="1"/>
</dbReference>
<accession>A0A9W5XHP7</accession>
<dbReference type="InterPro" id="IPR002645">
    <property type="entry name" value="STAS_dom"/>
</dbReference>
<dbReference type="PANTHER" id="PTHR35526">
    <property type="entry name" value="ANTI-SIGMA-F FACTOR RSBW-RELATED"/>
    <property type="match status" value="1"/>
</dbReference>
<dbReference type="SUPFAM" id="SSF52091">
    <property type="entry name" value="SpoIIaa-like"/>
    <property type="match status" value="1"/>
</dbReference>
<keyword evidence="1" id="KW-0808">Transferase</keyword>
<dbReference type="Gene3D" id="3.30.565.10">
    <property type="entry name" value="Histidine kinase-like ATPase, C-terminal domain"/>
    <property type="match status" value="1"/>
</dbReference>
<name>A0A9W5XHP7_9ACTN</name>
<dbReference type="AlphaFoldDB" id="A0A9W5XHP7"/>
<dbReference type="InterPro" id="IPR003594">
    <property type="entry name" value="HATPase_dom"/>
</dbReference>